<accession>A0A378WE37</accession>
<evidence type="ECO:0000313" key="3">
    <source>
        <dbReference type="Proteomes" id="UP000254055"/>
    </source>
</evidence>
<keyword evidence="1" id="KW-1133">Transmembrane helix</keyword>
<evidence type="ECO:0000256" key="1">
    <source>
        <dbReference type="SAM" id="Phobius"/>
    </source>
</evidence>
<dbReference type="InterPro" id="IPR025324">
    <property type="entry name" value="DUF4230"/>
</dbReference>
<dbReference type="AlphaFoldDB" id="A0A378WE37"/>
<evidence type="ECO:0008006" key="4">
    <source>
        <dbReference type="Google" id="ProtNLM"/>
    </source>
</evidence>
<name>A0A378WE37_9NEIS</name>
<keyword evidence="1" id="KW-0812">Transmembrane</keyword>
<organism evidence="2 3">
    <name type="scientific">Neisseria zoodegmatis</name>
    <dbReference type="NCBI Taxonomy" id="326523"/>
    <lineage>
        <taxon>Bacteria</taxon>
        <taxon>Pseudomonadati</taxon>
        <taxon>Pseudomonadota</taxon>
        <taxon>Betaproteobacteria</taxon>
        <taxon>Neisseriales</taxon>
        <taxon>Neisseriaceae</taxon>
        <taxon>Neisseria</taxon>
    </lineage>
</organism>
<proteinExistence type="predicted"/>
<gene>
    <name evidence="2" type="ORF">NCTC12229_00152</name>
</gene>
<sequence length="237" mass="26600">MPARIKRRTDAKTRPAIEICVKRIILLQLRLLKLRDMKAFFRLILTVLLLAAAGVAAWYFWQNRPQEAHQVLTRESVLTQIQDLNRLESTAFHIDTIIKTEKKGNWYALWQDSQTGLFIAQGRVLAGLDLNKLKAENVNVVDDKVIISLPPVEILSVGLDNIEVYDIKTGSLGLHPIDKSVFQEVQAQAKKQVLESACKADILAHAQAQAQRQLETLFALTQTNVSIYPAALPPCKA</sequence>
<dbReference type="EMBL" id="UGRS01000001">
    <property type="protein sequence ID" value="SUA35746.1"/>
    <property type="molecule type" value="Genomic_DNA"/>
</dbReference>
<reference evidence="2 3" key="1">
    <citation type="submission" date="2018-06" db="EMBL/GenBank/DDBJ databases">
        <authorList>
            <consortium name="Pathogen Informatics"/>
            <person name="Doyle S."/>
        </authorList>
    </citation>
    <scope>NUCLEOTIDE SEQUENCE [LARGE SCALE GENOMIC DNA]</scope>
    <source>
        <strain evidence="2 3">NCTC12229</strain>
    </source>
</reference>
<protein>
    <recommendedName>
        <fullName evidence="4">DUF4230 domain-containing protein</fullName>
    </recommendedName>
</protein>
<dbReference type="Pfam" id="PF14014">
    <property type="entry name" value="DUF4230"/>
    <property type="match status" value="1"/>
</dbReference>
<feature type="transmembrane region" description="Helical" evidence="1">
    <location>
        <begin position="39"/>
        <end position="61"/>
    </location>
</feature>
<keyword evidence="1" id="KW-0472">Membrane</keyword>
<dbReference type="Proteomes" id="UP000254055">
    <property type="component" value="Unassembled WGS sequence"/>
</dbReference>
<evidence type="ECO:0000313" key="2">
    <source>
        <dbReference type="EMBL" id="SUA35746.1"/>
    </source>
</evidence>